<evidence type="ECO:0000256" key="6">
    <source>
        <dbReference type="SAM" id="MobiDB-lite"/>
    </source>
</evidence>
<protein>
    <submittedName>
        <fullName evidence="8">TSR3 protein</fullName>
    </submittedName>
</protein>
<keyword evidence="1" id="KW-0963">Cytoplasm</keyword>
<feature type="compositionally biased region" description="Basic and acidic residues" evidence="6">
    <location>
        <begin position="21"/>
        <end position="43"/>
    </location>
</feature>
<keyword evidence="9" id="KW-1185">Reference proteome</keyword>
<dbReference type="OrthoDB" id="10262062at2759"/>
<dbReference type="Pfam" id="PF04034">
    <property type="entry name" value="Ribo_biogen_C"/>
    <property type="match status" value="1"/>
</dbReference>
<gene>
    <name evidence="8" type="primary">Tsr3_0</name>
    <name evidence="8" type="ORF">G6Z77_0004683</name>
</gene>
<reference evidence="8 9" key="1">
    <citation type="submission" date="2020-02" db="EMBL/GenBank/DDBJ databases">
        <title>Relaxed selection underlies rapid genomic changes in the transitions from sociality to social parasitism in ants.</title>
        <authorList>
            <person name="Bi X."/>
        </authorList>
    </citation>
    <scope>NUCLEOTIDE SEQUENCE [LARGE SCALE GENOMIC DNA]</scope>
    <source>
        <strain evidence="8">BGI-DK2014b</strain>
        <tissue evidence="8">Whole body</tissue>
    </source>
</reference>
<dbReference type="PANTHER" id="PTHR20426">
    <property type="entry name" value="RIBOSOME BIOGENESIS PROTEIN TSR3 HOMOLOG"/>
    <property type="match status" value="1"/>
</dbReference>
<feature type="domain" description="16S/18S rRNA aminocarboxypropyltransferase Tsr3 C-terminal" evidence="7">
    <location>
        <begin position="103"/>
        <end position="225"/>
    </location>
</feature>
<comment type="caution">
    <text evidence="8">The sequence shown here is derived from an EMBL/GenBank/DDBJ whole genome shotgun (WGS) entry which is preliminary data.</text>
</comment>
<proteinExistence type="inferred from homology"/>
<dbReference type="GO" id="GO:0106388">
    <property type="term" value="F:rRNA small subunit aminocarboxypropyltransferase activity"/>
    <property type="evidence" value="ECO:0007669"/>
    <property type="project" value="InterPro"/>
</dbReference>
<dbReference type="Proteomes" id="UP000670152">
    <property type="component" value="Unassembled WGS sequence"/>
</dbReference>
<feature type="region of interest" description="Disordered" evidence="6">
    <location>
        <begin position="239"/>
        <end position="259"/>
    </location>
</feature>
<evidence type="ECO:0000256" key="3">
    <source>
        <dbReference type="ARBA" id="ARBA00022552"/>
    </source>
</evidence>
<dbReference type="PANTHER" id="PTHR20426:SF0">
    <property type="entry name" value="18S RRNA AMINOCARBOXYPROPYLTRANSFERASE"/>
    <property type="match status" value="1"/>
</dbReference>
<dbReference type="EMBL" id="JAANIB010010918">
    <property type="protein sequence ID" value="KAG5317959.1"/>
    <property type="molecule type" value="Genomic_DNA"/>
</dbReference>
<dbReference type="HAMAP" id="MF_01116">
    <property type="entry name" value="TSR3"/>
    <property type="match status" value="1"/>
</dbReference>
<evidence type="ECO:0000256" key="5">
    <source>
        <dbReference type="ARBA" id="ARBA00022691"/>
    </source>
</evidence>
<dbReference type="InterPro" id="IPR022968">
    <property type="entry name" value="Tsr3-like"/>
</dbReference>
<sequence length="272" mass="31024">MSGRRKKDKNKLLQRRPRNVLCKELRYHQKRDRMSDCSDSSDKENDETETVNEWPLPFPVAMWDLEHCSNSNSKQSKHGTGKKLVRYGLTKLLRLSTRFSGLCLTPVSDKCVTPLDRKIVEKYGCAVVNCSWSRIDDTPFNKVRTSHPRILPFLVSANSTKPCELSCAEAIAATLIITGFPDEADLILDKFSWGHLFLELNSELLEKYARCANTEEVIAVQEKFLKDIQQEKIDRLALSDFPPSDTESEEEAEEKDKSVVSEITKELANARI</sequence>
<evidence type="ECO:0000256" key="4">
    <source>
        <dbReference type="ARBA" id="ARBA00022679"/>
    </source>
</evidence>
<evidence type="ECO:0000259" key="7">
    <source>
        <dbReference type="Pfam" id="PF04034"/>
    </source>
</evidence>
<keyword evidence="4" id="KW-0808">Transferase</keyword>
<evidence type="ECO:0000256" key="1">
    <source>
        <dbReference type="ARBA" id="ARBA00022490"/>
    </source>
</evidence>
<name>A0A836EP88_9HYME</name>
<keyword evidence="3" id="KW-0698">rRNA processing</keyword>
<evidence type="ECO:0000313" key="8">
    <source>
        <dbReference type="EMBL" id="KAG5317959.1"/>
    </source>
</evidence>
<keyword evidence="5" id="KW-0949">S-adenosyl-L-methionine</keyword>
<evidence type="ECO:0000256" key="2">
    <source>
        <dbReference type="ARBA" id="ARBA00022517"/>
    </source>
</evidence>
<feature type="region of interest" description="Disordered" evidence="6">
    <location>
        <begin position="1"/>
        <end position="51"/>
    </location>
</feature>
<feature type="non-terminal residue" evidence="8">
    <location>
        <position position="272"/>
    </location>
</feature>
<dbReference type="GO" id="GO:0030490">
    <property type="term" value="P:maturation of SSU-rRNA"/>
    <property type="evidence" value="ECO:0007669"/>
    <property type="project" value="TreeGrafter"/>
</dbReference>
<dbReference type="AlphaFoldDB" id="A0A836EP88"/>
<accession>A0A836EP88</accession>
<dbReference type="InterPro" id="IPR007177">
    <property type="entry name" value="Tsr3_C"/>
</dbReference>
<organism evidence="8 9">
    <name type="scientific">Acromyrmex heyeri</name>
    <dbReference type="NCBI Taxonomy" id="230685"/>
    <lineage>
        <taxon>Eukaryota</taxon>
        <taxon>Metazoa</taxon>
        <taxon>Ecdysozoa</taxon>
        <taxon>Arthropoda</taxon>
        <taxon>Hexapoda</taxon>
        <taxon>Insecta</taxon>
        <taxon>Pterygota</taxon>
        <taxon>Neoptera</taxon>
        <taxon>Endopterygota</taxon>
        <taxon>Hymenoptera</taxon>
        <taxon>Apocrita</taxon>
        <taxon>Aculeata</taxon>
        <taxon>Formicoidea</taxon>
        <taxon>Formicidae</taxon>
        <taxon>Myrmicinae</taxon>
        <taxon>Acromyrmex</taxon>
    </lineage>
</organism>
<evidence type="ECO:0000313" key="9">
    <source>
        <dbReference type="Proteomes" id="UP000670152"/>
    </source>
</evidence>
<feature type="non-terminal residue" evidence="8">
    <location>
        <position position="1"/>
    </location>
</feature>
<feature type="compositionally biased region" description="Basic residues" evidence="6">
    <location>
        <begin position="1"/>
        <end position="18"/>
    </location>
</feature>
<keyword evidence="2" id="KW-0690">Ribosome biogenesis</keyword>